<gene>
    <name evidence="1" type="ORF">QFC20_001918</name>
</gene>
<name>A0ACC2WSQ7_9TREE</name>
<comment type="caution">
    <text evidence="1">The sequence shown here is derived from an EMBL/GenBank/DDBJ whole genome shotgun (WGS) entry which is preliminary data.</text>
</comment>
<protein>
    <submittedName>
        <fullName evidence="1">Uncharacterized protein</fullName>
    </submittedName>
</protein>
<dbReference type="Proteomes" id="UP001230649">
    <property type="component" value="Unassembled WGS sequence"/>
</dbReference>
<reference evidence="1" key="1">
    <citation type="submission" date="2023-04" db="EMBL/GenBank/DDBJ databases">
        <title>Draft Genome sequencing of Naganishia species isolated from polar environments using Oxford Nanopore Technology.</title>
        <authorList>
            <person name="Leo P."/>
            <person name="Venkateswaran K."/>
        </authorList>
    </citation>
    <scope>NUCLEOTIDE SEQUENCE</scope>
    <source>
        <strain evidence="1">MNA-CCFEE 5262</strain>
    </source>
</reference>
<dbReference type="EMBL" id="JASBWS010000012">
    <property type="protein sequence ID" value="KAJ9113567.1"/>
    <property type="molecule type" value="Genomic_DNA"/>
</dbReference>
<sequence length="388" mass="42293">MTETIDQPVKIIIVGGGIAGLATAIALRAPGRQVTVLEASRMNKEVGAAISLQPNAVKILKQWGLEEEFRKRGGSVDGGFQIFRTDGHLQMKIPFTTSEYGADRLLFHRVDLHDALKALAVSDTLPGNPATIHIASRVVSCDCENGIVYLESGEEFRGDLVIGADGVHSKIRESVLGESRIAVPTGLSAYRLIMPKEKLLDIPHVSAMMTDKDPWTTMVIGHSCRVVMGPCRNQSLLSIVALVPDEKMNEEASKTSWTESGSMDDLLKSFEDFPPWIKDTFKTTTSLGLWQLRDFDPLPTWVKGRTILVGDAAHAMLPLQGQGASQSFEDAEALGTFFRGYTGGSLEKTNELLQKVFDARYERASLIQGYSRQAARPGTAAGSTQITM</sequence>
<evidence type="ECO:0000313" key="2">
    <source>
        <dbReference type="Proteomes" id="UP001230649"/>
    </source>
</evidence>
<proteinExistence type="predicted"/>
<accession>A0ACC2WSQ7</accession>
<organism evidence="1 2">
    <name type="scientific">Naganishia adeliensis</name>
    <dbReference type="NCBI Taxonomy" id="92952"/>
    <lineage>
        <taxon>Eukaryota</taxon>
        <taxon>Fungi</taxon>
        <taxon>Dikarya</taxon>
        <taxon>Basidiomycota</taxon>
        <taxon>Agaricomycotina</taxon>
        <taxon>Tremellomycetes</taxon>
        <taxon>Filobasidiales</taxon>
        <taxon>Filobasidiaceae</taxon>
        <taxon>Naganishia</taxon>
    </lineage>
</organism>
<evidence type="ECO:0000313" key="1">
    <source>
        <dbReference type="EMBL" id="KAJ9113567.1"/>
    </source>
</evidence>
<keyword evidence="2" id="KW-1185">Reference proteome</keyword>